<name>A0A0F7LBN4_9VIRU</name>
<proteinExistence type="predicted"/>
<sequence>MNVFSKTLSAISSFATSTLILASSILPPVSPKTSLPHSTHLWLTDPSSFFKLTPACSSKLTVLNSLAKEPKPATILTPLFLNMFS</sequence>
<dbReference type="EMBL" id="KR029607">
    <property type="protein sequence ID" value="AKH48631.1"/>
    <property type="molecule type" value="Genomic_DNA"/>
</dbReference>
<organism evidence="1">
    <name type="scientific">uncultured marine virus</name>
    <dbReference type="NCBI Taxonomy" id="186617"/>
    <lineage>
        <taxon>Viruses</taxon>
        <taxon>environmental samples</taxon>
    </lineage>
</organism>
<reference evidence="1" key="1">
    <citation type="journal article" date="2015" name="Front. Microbiol.">
        <title>Combining genomic sequencing methods to explore viral diversity and reveal potential virus-host interactions.</title>
        <authorList>
            <person name="Chow C.E."/>
            <person name="Winget D.M."/>
            <person name="White R.A.III."/>
            <person name="Hallam S.J."/>
            <person name="Suttle C.A."/>
        </authorList>
    </citation>
    <scope>NUCLEOTIDE SEQUENCE</scope>
    <source>
        <strain evidence="1">Oxic3_1</strain>
    </source>
</reference>
<reference evidence="1" key="2">
    <citation type="submission" date="2015-03" db="EMBL/GenBank/DDBJ databases">
        <authorList>
            <person name="Chow C.-E.T."/>
            <person name="Winget D.M."/>
            <person name="White R.A.III."/>
            <person name="Hallam S.J."/>
            <person name="Suttle C.A."/>
        </authorList>
    </citation>
    <scope>NUCLEOTIDE SEQUENCE</scope>
    <source>
        <strain evidence="1">Oxic3_1</strain>
    </source>
</reference>
<protein>
    <submittedName>
        <fullName evidence="1">Uncharacterized protein</fullName>
    </submittedName>
</protein>
<evidence type="ECO:0000313" key="1">
    <source>
        <dbReference type="EMBL" id="AKH48631.1"/>
    </source>
</evidence>
<accession>A0A0F7LBN4</accession>